<dbReference type="GO" id="GO:0030976">
    <property type="term" value="F:thiamine pyrophosphate binding"/>
    <property type="evidence" value="ECO:0007669"/>
    <property type="project" value="TreeGrafter"/>
</dbReference>
<dbReference type="PROSITE" id="PS51257">
    <property type="entry name" value="PROKAR_LIPOPROTEIN"/>
    <property type="match status" value="1"/>
</dbReference>
<feature type="signal peptide" evidence="2">
    <location>
        <begin position="1"/>
        <end position="31"/>
    </location>
</feature>
<evidence type="ECO:0000313" key="3">
    <source>
        <dbReference type="EMBL" id="PDQ34230.1"/>
    </source>
</evidence>
<dbReference type="Pfam" id="PF13343">
    <property type="entry name" value="SBP_bac_6"/>
    <property type="match status" value="1"/>
</dbReference>
<organism evidence="3 4">
    <name type="scientific">Candidatus Lumbricidiphila eiseniae</name>
    <dbReference type="NCBI Taxonomy" id="1969409"/>
    <lineage>
        <taxon>Bacteria</taxon>
        <taxon>Bacillati</taxon>
        <taxon>Actinomycetota</taxon>
        <taxon>Actinomycetes</taxon>
        <taxon>Micrococcales</taxon>
        <taxon>Microbacteriaceae</taxon>
        <taxon>Candidatus Lumbricidiphila</taxon>
    </lineage>
</organism>
<evidence type="ECO:0000256" key="1">
    <source>
        <dbReference type="ARBA" id="ARBA00022729"/>
    </source>
</evidence>
<gene>
    <name evidence="3" type="ORF">B5766_12350</name>
</gene>
<dbReference type="GO" id="GO:0030975">
    <property type="term" value="F:thiamine binding"/>
    <property type="evidence" value="ECO:0007669"/>
    <property type="project" value="TreeGrafter"/>
</dbReference>
<accession>A0A2A6FNH5</accession>
<dbReference type="PANTHER" id="PTHR30006">
    <property type="entry name" value="THIAMINE-BINDING PERIPLASMIC PROTEIN-RELATED"/>
    <property type="match status" value="1"/>
</dbReference>
<evidence type="ECO:0000256" key="2">
    <source>
        <dbReference type="SAM" id="SignalP"/>
    </source>
</evidence>
<comment type="caution">
    <text evidence="3">The sequence shown here is derived from an EMBL/GenBank/DDBJ whole genome shotgun (WGS) entry which is preliminary data.</text>
</comment>
<dbReference type="SUPFAM" id="SSF53850">
    <property type="entry name" value="Periplasmic binding protein-like II"/>
    <property type="match status" value="1"/>
</dbReference>
<name>A0A2A6FNH5_9MICO</name>
<dbReference type="Proteomes" id="UP000219994">
    <property type="component" value="Unassembled WGS sequence"/>
</dbReference>
<proteinExistence type="predicted"/>
<evidence type="ECO:0000313" key="4">
    <source>
        <dbReference type="Proteomes" id="UP000219994"/>
    </source>
</evidence>
<dbReference type="EMBL" id="NAEP01000059">
    <property type="protein sequence ID" value="PDQ34230.1"/>
    <property type="molecule type" value="Genomic_DNA"/>
</dbReference>
<dbReference type="Gene3D" id="3.40.190.10">
    <property type="entry name" value="Periplasmic binding protein-like II"/>
    <property type="match status" value="2"/>
</dbReference>
<dbReference type="GO" id="GO:0030288">
    <property type="term" value="C:outer membrane-bounded periplasmic space"/>
    <property type="evidence" value="ECO:0007669"/>
    <property type="project" value="TreeGrafter"/>
</dbReference>
<protein>
    <submittedName>
        <fullName evidence="3">ABC transporter substrate-binding protein</fullName>
    </submittedName>
</protein>
<dbReference type="AlphaFoldDB" id="A0A2A6FNH5"/>
<reference evidence="4" key="1">
    <citation type="submission" date="2017-03" db="EMBL/GenBank/DDBJ databases">
        <authorList>
            <person name="Lund M.B."/>
        </authorList>
    </citation>
    <scope>NUCLEOTIDE SEQUENCE [LARGE SCALE GENOMIC DNA]</scope>
</reference>
<dbReference type="GO" id="GO:0015888">
    <property type="term" value="P:thiamine transport"/>
    <property type="evidence" value="ECO:0007669"/>
    <property type="project" value="TreeGrafter"/>
</dbReference>
<keyword evidence="1 2" id="KW-0732">Signal</keyword>
<feature type="chain" id="PRO_5011998060" evidence="2">
    <location>
        <begin position="32"/>
        <end position="379"/>
    </location>
</feature>
<dbReference type="PANTHER" id="PTHR30006:SF2">
    <property type="entry name" value="ABC TRANSPORTER SUBSTRATE-BINDING PROTEIN"/>
    <property type="match status" value="1"/>
</dbReference>
<sequence length="379" mass="39473">MTTSPTRAIGFLGATAALVLALAACSSQSNASSSNSSVDAKTATSVADFGGMDGLIAAAKKEGALNIIATPGDWANYQEIFDGFTAKYGIKINSTQDNASSQEEIDAAKNLKGQDTAPDTFDIGASVTMANTDHFAPYKPTGWADIPADQKESTGLWKVGYYGVMAVGYDANKIKTPPTAFSDLLTPAFKGAVAINGNPTQAAAGAGAVAYAALQNGGTLADITPGINWFKQLKAAGNWNAADGKANTIASGEAPVLFDWSFNQKSYSESEVIKSGGVNWKYVVLPGPAYVGFYYQAINKDAPHPAAVRLWEEYLYTDAAQNAWLKGGAYPVRVEAMDKAGTLDKGSYPGKLSSTSTFTGTQAADAGTLLNSMWANAVG</sequence>